<dbReference type="GO" id="GO:0006954">
    <property type="term" value="P:inflammatory response"/>
    <property type="evidence" value="ECO:0007669"/>
    <property type="project" value="UniProtKB-KW"/>
</dbReference>
<dbReference type="FunFam" id="2.30.30.40:FF:000150">
    <property type="entry name" value="Proline-serine-threonine phosphatase interacting protein 1"/>
    <property type="match status" value="1"/>
</dbReference>
<dbReference type="InterPro" id="IPR030777">
    <property type="entry name" value="PSTPIP1_SH3"/>
</dbReference>
<dbReference type="Gene3D" id="1.20.1270.60">
    <property type="entry name" value="Arfaptin homology (AH) domain/BAR domain"/>
    <property type="match status" value="1"/>
</dbReference>
<evidence type="ECO:0000256" key="12">
    <source>
        <dbReference type="ARBA" id="ARBA00022859"/>
    </source>
</evidence>
<dbReference type="InterPro" id="IPR001452">
    <property type="entry name" value="SH3_domain"/>
</dbReference>
<dbReference type="PANTHER" id="PTHR23065">
    <property type="entry name" value="PROLINE-SERINE-THREONINE PHOSPHATASE INTERACTING PROTEIN 1"/>
    <property type="match status" value="1"/>
</dbReference>
<evidence type="ECO:0000256" key="21">
    <source>
        <dbReference type="ARBA" id="ARBA00071018"/>
    </source>
</evidence>
<evidence type="ECO:0000256" key="8">
    <source>
        <dbReference type="ARBA" id="ARBA00022490"/>
    </source>
</evidence>
<dbReference type="KEGG" id="xla:108711276"/>
<dbReference type="GO" id="GO:0051015">
    <property type="term" value="F:actin filament binding"/>
    <property type="evidence" value="ECO:0007669"/>
    <property type="project" value="TreeGrafter"/>
</dbReference>
<comment type="function">
    <text evidence="19">Involved in regulation of the actin cytoskeleton. May regulate WAS actin-bundling activity. Bridges the interaction between ABL1 and PTPN18 leading to ABL1 dephosphorylation. May play a role as a scaffold protein between PTPN12 and WAS and allow PTPN12 to dephosphorylate WAS. Has the potential to physically couple CD2 and CD2AP to WAS. Acts downstream of CD2 and CD2AP to recruit WAS to the T-cell:APC contact site so as to promote the actin polymerization required for synapse induction during T-cell activation. Down-regulates CD2-stimulated adhesion through the coupling of PTPN12 to CD2. Also has a role in innate immunity and the inflammatory response. Recruited to inflammasomes by MEFV. Induces formation of pyroptosomes, large supramolecular structures composed of oligomerized PYCARD dimers which form prior to inflammatory apoptosis. Binding to MEFV allows MEFV to bind to PYCARD and facilitates pyroptosome formation. Regulates endocytosis and cell migration in neutrophils.</text>
</comment>
<evidence type="ECO:0000313" key="29">
    <source>
        <dbReference type="Xenbase" id="XB-GENE-17346819"/>
    </source>
</evidence>
<organism evidence="27 28">
    <name type="scientific">Xenopus laevis</name>
    <name type="common">African clawed frog</name>
    <dbReference type="NCBI Taxonomy" id="8355"/>
    <lineage>
        <taxon>Eukaryota</taxon>
        <taxon>Metazoa</taxon>
        <taxon>Chordata</taxon>
        <taxon>Craniata</taxon>
        <taxon>Vertebrata</taxon>
        <taxon>Euteleostomi</taxon>
        <taxon>Amphibia</taxon>
        <taxon>Batrachia</taxon>
        <taxon>Anura</taxon>
        <taxon>Pipoidea</taxon>
        <taxon>Pipidae</taxon>
        <taxon>Xenopodinae</taxon>
        <taxon>Xenopus</taxon>
        <taxon>Xenopus</taxon>
    </lineage>
</organism>
<dbReference type="InterPro" id="IPR036028">
    <property type="entry name" value="SH3-like_dom_sf"/>
</dbReference>
<evidence type="ECO:0000256" key="15">
    <source>
        <dbReference type="ARBA" id="ARBA00023136"/>
    </source>
</evidence>
<dbReference type="GO" id="GO:0006897">
    <property type="term" value="P:endocytosis"/>
    <property type="evidence" value="ECO:0007669"/>
    <property type="project" value="UniProtKB-KW"/>
</dbReference>
<dbReference type="Gene3D" id="2.30.30.40">
    <property type="entry name" value="SH3 Domains"/>
    <property type="match status" value="1"/>
</dbReference>
<evidence type="ECO:0000259" key="26">
    <source>
        <dbReference type="PROSITE" id="PS51741"/>
    </source>
</evidence>
<proteinExistence type="predicted"/>
<dbReference type="GO" id="GO:0005737">
    <property type="term" value="C:cytoplasm"/>
    <property type="evidence" value="ECO:0000318"/>
    <property type="project" value="GO_Central"/>
</dbReference>
<keyword evidence="10" id="KW-0254">Endocytosis</keyword>
<evidence type="ECO:0000256" key="22">
    <source>
        <dbReference type="PROSITE-ProRule" id="PRU00192"/>
    </source>
</evidence>
<dbReference type="PANTHER" id="PTHR23065:SF51">
    <property type="entry name" value="PROLINE-SERINE-THREONINE PHOSPHATASE-INTERACTING PROTEIN 1"/>
    <property type="match status" value="1"/>
</dbReference>
<dbReference type="PRINTS" id="PR00499">
    <property type="entry name" value="P67PHOX"/>
</dbReference>
<evidence type="ECO:0000256" key="5">
    <source>
        <dbReference type="ARBA" id="ARBA00004626"/>
    </source>
</evidence>
<keyword evidence="14 23" id="KW-0175">Coiled coil</keyword>
<protein>
    <recommendedName>
        <fullName evidence="21">Proline-serine-threonine phosphatase-interacting protein 1</fullName>
    </recommendedName>
</protein>
<dbReference type="Pfam" id="PF00611">
    <property type="entry name" value="FCH"/>
    <property type="match status" value="1"/>
</dbReference>
<dbReference type="GO" id="GO:0005886">
    <property type="term" value="C:plasma membrane"/>
    <property type="evidence" value="ECO:0000318"/>
    <property type="project" value="GO_Central"/>
</dbReference>
<dbReference type="Pfam" id="PF14604">
    <property type="entry name" value="SH3_9"/>
    <property type="match status" value="1"/>
</dbReference>
<dbReference type="AlphaFoldDB" id="A0A8J0UQL8"/>
<dbReference type="PRINTS" id="PR00452">
    <property type="entry name" value="SH3DOMAIN"/>
</dbReference>
<evidence type="ECO:0000256" key="17">
    <source>
        <dbReference type="ARBA" id="ARBA00023212"/>
    </source>
</evidence>
<evidence type="ECO:0000256" key="24">
    <source>
        <dbReference type="SAM" id="Coils"/>
    </source>
</evidence>
<keyword evidence="6 22" id="KW-0728">SH3 domain</keyword>
<dbReference type="InterPro" id="IPR001060">
    <property type="entry name" value="FCH_dom"/>
</dbReference>
<dbReference type="FunFam" id="1.20.1270.60:FF:000037">
    <property type="entry name" value="Proline-serine-threonine phosphatase interacting protein 1"/>
    <property type="match status" value="1"/>
</dbReference>
<evidence type="ECO:0000256" key="3">
    <source>
        <dbReference type="ARBA" id="ARBA00004510"/>
    </source>
</evidence>
<dbReference type="GO" id="GO:0030041">
    <property type="term" value="P:actin filament polymerization"/>
    <property type="evidence" value="ECO:0007669"/>
    <property type="project" value="TreeGrafter"/>
</dbReference>
<keyword evidence="15" id="KW-0472">Membrane</keyword>
<reference evidence="28" key="1">
    <citation type="submission" date="2025-08" db="UniProtKB">
        <authorList>
            <consortium name="RefSeq"/>
        </authorList>
    </citation>
    <scope>IDENTIFICATION</scope>
    <source>
        <strain evidence="28">J_2021</strain>
        <tissue evidence="28">Erythrocytes</tissue>
    </source>
</reference>
<keyword evidence="11" id="KW-0399">Innate immunity</keyword>
<dbReference type="SUPFAM" id="SSF103657">
    <property type="entry name" value="BAR/IMD domain-like"/>
    <property type="match status" value="1"/>
</dbReference>
<evidence type="ECO:0000256" key="11">
    <source>
        <dbReference type="ARBA" id="ARBA00022588"/>
    </source>
</evidence>
<dbReference type="SUPFAM" id="SSF50044">
    <property type="entry name" value="SH3-domain"/>
    <property type="match status" value="1"/>
</dbReference>
<sequence length="405" mass="46201">MTGLEFKDAFWCTDITLNTGYEIILQRLLDGRKMCKDVEDLLKLRAQAEEKYGKELVQIAKKAGGQTEINKLRESFETLKTHIENIGNSHIQLALTLREEIRSLEEFRERQKEVRKKYENAMERLQRNKVSLYKKTMDSKKSYEQRCREAEEAEQNHERLVSLGNPKQIEKSQNKAKHCREAAEESDLLYKNNIDLLEKARIEWETEHSNTCEAFQLQETDRISILRNSLWVQCNHFSGQCVHDDEMMEEVRQALEQCDVTAELDLFIQSKTTGTVPPEPVLYEGYCNGIGPNMQGGSAKMMKRISHLLYGCGGSTKNLAELPAVNNTTAAKEDTVYASIPTAAASHEKLEDYSVLYDYSAQNSDELDVTAGDVVRVIEEGDDGWWTVERNGRIGLVPGSYLGKL</sequence>
<evidence type="ECO:0000256" key="14">
    <source>
        <dbReference type="ARBA" id="ARBA00023054"/>
    </source>
</evidence>
<accession>A0A8J0UQL8</accession>
<dbReference type="CDD" id="cd11824">
    <property type="entry name" value="SH3_PSTPIP1"/>
    <property type="match status" value="1"/>
</dbReference>
<evidence type="ECO:0000313" key="28">
    <source>
        <dbReference type="RefSeq" id="XP_018108349.1"/>
    </source>
</evidence>
<keyword evidence="8" id="KW-0963">Cytoplasm</keyword>
<dbReference type="GO" id="GO:0048471">
    <property type="term" value="C:perinuclear region of cytoplasm"/>
    <property type="evidence" value="ECO:0007669"/>
    <property type="project" value="UniProtKB-SubCell"/>
</dbReference>
<evidence type="ECO:0000256" key="13">
    <source>
        <dbReference type="ARBA" id="ARBA00022889"/>
    </source>
</evidence>
<evidence type="ECO:0000256" key="20">
    <source>
        <dbReference type="ARBA" id="ARBA00060447"/>
    </source>
</evidence>
<evidence type="ECO:0000256" key="9">
    <source>
        <dbReference type="ARBA" id="ARBA00022553"/>
    </source>
</evidence>
<evidence type="ECO:0000256" key="2">
    <source>
        <dbReference type="ARBA" id="ARBA00004245"/>
    </source>
</evidence>
<evidence type="ECO:0000256" key="7">
    <source>
        <dbReference type="ARBA" id="ARBA00022475"/>
    </source>
</evidence>
<dbReference type="InterPro" id="IPR031160">
    <property type="entry name" value="F_BAR_dom"/>
</dbReference>
<keyword evidence="9" id="KW-0597">Phosphoprotein</keyword>
<keyword evidence="18" id="KW-0966">Cell projection</keyword>
<dbReference type="PROSITE" id="PS50002">
    <property type="entry name" value="SH3"/>
    <property type="match status" value="1"/>
</dbReference>
<feature type="domain" description="SH3" evidence="25">
    <location>
        <begin position="348"/>
        <end position="405"/>
    </location>
</feature>
<keyword evidence="13" id="KW-0130">Cell adhesion</keyword>
<feature type="domain" description="F-BAR" evidence="26">
    <location>
        <begin position="4"/>
        <end position="263"/>
    </location>
</feature>
<dbReference type="SMART" id="SM00326">
    <property type="entry name" value="SH3"/>
    <property type="match status" value="1"/>
</dbReference>
<evidence type="ECO:0000259" key="25">
    <source>
        <dbReference type="PROSITE" id="PS50002"/>
    </source>
</evidence>
<keyword evidence="17" id="KW-0206">Cytoskeleton</keyword>
<name>A0A8J0UQL8_XENLA</name>
<dbReference type="OrthoDB" id="10255964at2759"/>
<evidence type="ECO:0000256" key="18">
    <source>
        <dbReference type="ARBA" id="ARBA00023273"/>
    </source>
</evidence>
<keyword evidence="27" id="KW-1185">Reference proteome</keyword>
<keyword evidence="12" id="KW-0391">Immunity</keyword>
<dbReference type="GO" id="GO:0007155">
    <property type="term" value="P:cell adhesion"/>
    <property type="evidence" value="ECO:0007669"/>
    <property type="project" value="UniProtKB-KW"/>
</dbReference>
<feature type="coiled-coil region" evidence="24">
    <location>
        <begin position="97"/>
        <end position="160"/>
    </location>
</feature>
<dbReference type="Xenbase" id="XB-GENE-17346819">
    <property type="gene designation" value="pstpip1.L"/>
</dbReference>
<evidence type="ECO:0000313" key="27">
    <source>
        <dbReference type="Proteomes" id="UP000186698"/>
    </source>
</evidence>
<gene>
    <name evidence="28 29" type="primary">pstpip1.L</name>
</gene>
<dbReference type="GO" id="GO:0030027">
    <property type="term" value="C:lamellipodium"/>
    <property type="evidence" value="ECO:0007669"/>
    <property type="project" value="UniProtKB-SubCell"/>
</dbReference>
<dbReference type="AGR" id="Xenbase:XB-GENE-17346819"/>
<dbReference type="PROSITE" id="PS51741">
    <property type="entry name" value="F_BAR"/>
    <property type="match status" value="1"/>
</dbReference>
<dbReference type="RefSeq" id="XP_018108349.1">
    <property type="nucleotide sequence ID" value="XM_018252860.2"/>
</dbReference>
<evidence type="ECO:0000256" key="19">
    <source>
        <dbReference type="ARBA" id="ARBA00057396"/>
    </source>
</evidence>
<dbReference type="GO" id="GO:0005884">
    <property type="term" value="C:actin filament"/>
    <property type="evidence" value="ECO:0007669"/>
    <property type="project" value="TreeGrafter"/>
</dbReference>
<evidence type="ECO:0000256" key="4">
    <source>
        <dbReference type="ARBA" id="ARBA00004556"/>
    </source>
</evidence>
<dbReference type="GO" id="GO:0045087">
    <property type="term" value="P:innate immune response"/>
    <property type="evidence" value="ECO:0007669"/>
    <property type="project" value="UniProtKB-KW"/>
</dbReference>
<evidence type="ECO:0000256" key="10">
    <source>
        <dbReference type="ARBA" id="ARBA00022583"/>
    </source>
</evidence>
<dbReference type="GO" id="GO:0032154">
    <property type="term" value="C:cleavage furrow"/>
    <property type="evidence" value="ECO:0007669"/>
    <property type="project" value="UniProtKB-SubCell"/>
</dbReference>
<dbReference type="GeneID" id="108711276"/>
<evidence type="ECO:0000256" key="16">
    <source>
        <dbReference type="ARBA" id="ARBA00023198"/>
    </source>
</evidence>
<evidence type="ECO:0000256" key="1">
    <source>
        <dbReference type="ARBA" id="ARBA00004202"/>
    </source>
</evidence>
<dbReference type="Proteomes" id="UP000186698">
    <property type="component" value="Chromosome 3L"/>
</dbReference>
<dbReference type="GO" id="GO:0001931">
    <property type="term" value="C:uropod"/>
    <property type="evidence" value="ECO:0007669"/>
    <property type="project" value="UniProtKB-SubCell"/>
</dbReference>
<dbReference type="CTD" id="108711276"/>
<dbReference type="SMART" id="SM00055">
    <property type="entry name" value="FCH"/>
    <property type="match status" value="1"/>
</dbReference>
<keyword evidence="7" id="KW-1003">Cell membrane</keyword>
<dbReference type="InterPro" id="IPR027267">
    <property type="entry name" value="AH/BAR_dom_sf"/>
</dbReference>
<evidence type="ECO:0000256" key="23">
    <source>
        <dbReference type="PROSITE-ProRule" id="PRU01077"/>
    </source>
</evidence>
<keyword evidence="16" id="KW-0395">Inflammatory response</keyword>
<comment type="subcellular location">
    <subcellularLocation>
        <location evidence="1">Cell membrane</location>
        <topology evidence="1">Peripheral membrane protein</topology>
    </subcellularLocation>
    <subcellularLocation>
        <location evidence="3">Cell projection</location>
        <location evidence="3">Lamellipodium</location>
    </subcellularLocation>
    <subcellularLocation>
        <location evidence="20">Cell projection</location>
        <location evidence="20">Uropodium</location>
    </subcellularLocation>
    <subcellularLocation>
        <location evidence="5">Cleavage furrow</location>
    </subcellularLocation>
    <subcellularLocation>
        <location evidence="2">Cytoplasm</location>
        <location evidence="2">Cytoskeleton</location>
    </subcellularLocation>
    <subcellularLocation>
        <location evidence="4">Cytoplasm</location>
        <location evidence="4">Perinuclear region</location>
    </subcellularLocation>
</comment>
<evidence type="ECO:0000256" key="6">
    <source>
        <dbReference type="ARBA" id="ARBA00022443"/>
    </source>
</evidence>